<evidence type="ECO:0000313" key="2">
    <source>
        <dbReference type="Proteomes" id="UP001162483"/>
    </source>
</evidence>
<dbReference type="Proteomes" id="UP001162483">
    <property type="component" value="Unassembled WGS sequence"/>
</dbReference>
<gene>
    <name evidence="1" type="ORF">SPARVUS_LOCUS3929758</name>
</gene>
<sequence length="46" mass="4763">MSCQSAPGCKQLGEASGDVTASSAQFCCDWPKHCTCPVSRCIALAN</sequence>
<name>A0ABN9BYY7_9NEOB</name>
<keyword evidence="2" id="KW-1185">Reference proteome</keyword>
<evidence type="ECO:0000313" key="1">
    <source>
        <dbReference type="EMBL" id="CAI9552675.1"/>
    </source>
</evidence>
<accession>A0ABN9BYY7</accession>
<dbReference type="EMBL" id="CATNWA010006727">
    <property type="protein sequence ID" value="CAI9552675.1"/>
    <property type="molecule type" value="Genomic_DNA"/>
</dbReference>
<comment type="caution">
    <text evidence="1">The sequence shown here is derived from an EMBL/GenBank/DDBJ whole genome shotgun (WGS) entry which is preliminary data.</text>
</comment>
<proteinExistence type="predicted"/>
<reference evidence="1" key="1">
    <citation type="submission" date="2023-05" db="EMBL/GenBank/DDBJ databases">
        <authorList>
            <person name="Stuckert A."/>
        </authorList>
    </citation>
    <scope>NUCLEOTIDE SEQUENCE</scope>
</reference>
<feature type="non-terminal residue" evidence="1">
    <location>
        <position position="46"/>
    </location>
</feature>
<organism evidence="1 2">
    <name type="scientific">Staurois parvus</name>
    <dbReference type="NCBI Taxonomy" id="386267"/>
    <lineage>
        <taxon>Eukaryota</taxon>
        <taxon>Metazoa</taxon>
        <taxon>Chordata</taxon>
        <taxon>Craniata</taxon>
        <taxon>Vertebrata</taxon>
        <taxon>Euteleostomi</taxon>
        <taxon>Amphibia</taxon>
        <taxon>Batrachia</taxon>
        <taxon>Anura</taxon>
        <taxon>Neobatrachia</taxon>
        <taxon>Ranoidea</taxon>
        <taxon>Ranidae</taxon>
        <taxon>Staurois</taxon>
    </lineage>
</organism>
<protein>
    <submittedName>
        <fullName evidence="1">Uncharacterized protein</fullName>
    </submittedName>
</protein>